<proteinExistence type="predicted"/>
<comment type="caution">
    <text evidence="1">The sequence shown here is derived from an EMBL/GenBank/DDBJ whole genome shotgun (WGS) entry which is preliminary data.</text>
</comment>
<sequence length="114" mass="12829">MSEPHEFHTKQMKKLHTFLARWQGGHARLWAFQAGHCSLTIRIVREGTPGNLHIVCLEPESICGPVAWENCSFEVIDHVVVGGQEDGYILHDQGAGFEIRAEGVDVFENCQPLY</sequence>
<organism evidence="1 2">
    <name type="scientific">Candidatus Entotheonella gemina</name>
    <dbReference type="NCBI Taxonomy" id="1429439"/>
    <lineage>
        <taxon>Bacteria</taxon>
        <taxon>Pseudomonadati</taxon>
        <taxon>Nitrospinota/Tectimicrobiota group</taxon>
        <taxon>Candidatus Tectimicrobiota</taxon>
        <taxon>Candidatus Entotheonellia</taxon>
        <taxon>Candidatus Entotheonellales</taxon>
        <taxon>Candidatus Entotheonellaceae</taxon>
        <taxon>Candidatus Entotheonella</taxon>
    </lineage>
</organism>
<gene>
    <name evidence="1" type="ORF">ETSY2_42145</name>
</gene>
<protein>
    <submittedName>
        <fullName evidence="1">Uncharacterized protein</fullName>
    </submittedName>
</protein>
<dbReference type="PATRIC" id="fig|1429439.4.peg.7077"/>
<accession>W4LLI4</accession>
<evidence type="ECO:0000313" key="1">
    <source>
        <dbReference type="EMBL" id="ETW98817.1"/>
    </source>
</evidence>
<keyword evidence="2" id="KW-1185">Reference proteome</keyword>
<dbReference type="HOGENOM" id="CLU_2116528_0_0_7"/>
<dbReference type="EMBL" id="AZHX01001907">
    <property type="protein sequence ID" value="ETW98817.1"/>
    <property type="molecule type" value="Genomic_DNA"/>
</dbReference>
<dbReference type="Proteomes" id="UP000019140">
    <property type="component" value="Unassembled WGS sequence"/>
</dbReference>
<dbReference type="AlphaFoldDB" id="W4LLI4"/>
<reference evidence="1 2" key="1">
    <citation type="journal article" date="2014" name="Nature">
        <title>An environmental bacterial taxon with a large and distinct metabolic repertoire.</title>
        <authorList>
            <person name="Wilson M.C."/>
            <person name="Mori T."/>
            <person name="Ruckert C."/>
            <person name="Uria A.R."/>
            <person name="Helf M.J."/>
            <person name="Takada K."/>
            <person name="Gernert C."/>
            <person name="Steffens U.A."/>
            <person name="Heycke N."/>
            <person name="Schmitt S."/>
            <person name="Rinke C."/>
            <person name="Helfrich E.J."/>
            <person name="Brachmann A.O."/>
            <person name="Gurgui C."/>
            <person name="Wakimoto T."/>
            <person name="Kracht M."/>
            <person name="Crusemann M."/>
            <person name="Hentschel U."/>
            <person name="Abe I."/>
            <person name="Matsunaga S."/>
            <person name="Kalinowski J."/>
            <person name="Takeyama H."/>
            <person name="Piel J."/>
        </authorList>
    </citation>
    <scope>NUCLEOTIDE SEQUENCE [LARGE SCALE GENOMIC DNA]</scope>
    <source>
        <strain evidence="2">TSY2</strain>
    </source>
</reference>
<evidence type="ECO:0000313" key="2">
    <source>
        <dbReference type="Proteomes" id="UP000019140"/>
    </source>
</evidence>
<name>W4LLI4_9BACT</name>